<feature type="region of interest" description="Disordered" evidence="2">
    <location>
        <begin position="114"/>
        <end position="246"/>
    </location>
</feature>
<feature type="compositionally biased region" description="Low complexity" evidence="2">
    <location>
        <begin position="114"/>
        <end position="127"/>
    </location>
</feature>
<keyword evidence="4" id="KW-0176">Collagen</keyword>
<dbReference type="OrthoDB" id="5983381at2759"/>
<evidence type="ECO:0000256" key="2">
    <source>
        <dbReference type="SAM" id="MobiDB-lite"/>
    </source>
</evidence>
<dbReference type="Proteomes" id="UP000230423">
    <property type="component" value="Unassembled WGS sequence"/>
</dbReference>
<feature type="compositionally biased region" description="Low complexity" evidence="2">
    <location>
        <begin position="70"/>
        <end position="79"/>
    </location>
</feature>
<accession>A0A2G9UNW4</accession>
<feature type="compositionally biased region" description="Pro residues" evidence="2">
    <location>
        <begin position="160"/>
        <end position="169"/>
    </location>
</feature>
<evidence type="ECO:0000313" key="5">
    <source>
        <dbReference type="Proteomes" id="UP000230423"/>
    </source>
</evidence>
<gene>
    <name evidence="4" type="ORF">TELCIR_06121</name>
</gene>
<keyword evidence="5" id="KW-1185">Reference proteome</keyword>
<feature type="transmembrane region" description="Helical" evidence="3">
    <location>
        <begin position="6"/>
        <end position="27"/>
    </location>
</feature>
<keyword evidence="1" id="KW-0677">Repeat</keyword>
<name>A0A2G9UNW4_TELCI</name>
<organism evidence="4 5">
    <name type="scientific">Teladorsagia circumcincta</name>
    <name type="common">Brown stomach worm</name>
    <name type="synonym">Ostertagia circumcincta</name>
    <dbReference type="NCBI Taxonomy" id="45464"/>
    <lineage>
        <taxon>Eukaryota</taxon>
        <taxon>Metazoa</taxon>
        <taxon>Ecdysozoa</taxon>
        <taxon>Nematoda</taxon>
        <taxon>Chromadorea</taxon>
        <taxon>Rhabditida</taxon>
        <taxon>Rhabditina</taxon>
        <taxon>Rhabditomorpha</taxon>
        <taxon>Strongyloidea</taxon>
        <taxon>Trichostrongylidae</taxon>
        <taxon>Teladorsagia</taxon>
    </lineage>
</organism>
<dbReference type="PANTHER" id="PTHR24637:SF415">
    <property type="entry name" value="COL_CUTICLE_N DOMAIN-CONTAINING PROTEIN"/>
    <property type="match status" value="1"/>
</dbReference>
<reference evidence="4 5" key="1">
    <citation type="submission" date="2015-09" db="EMBL/GenBank/DDBJ databases">
        <title>Draft genome of the parasitic nematode Teladorsagia circumcincta isolate WARC Sus (inbred).</title>
        <authorList>
            <person name="Mitreva M."/>
        </authorList>
    </citation>
    <scope>NUCLEOTIDE SEQUENCE [LARGE SCALE GENOMIC DNA]</scope>
    <source>
        <strain evidence="4 5">S</strain>
    </source>
</reference>
<keyword evidence="3" id="KW-1133">Transmembrane helix</keyword>
<sequence length="449" mass="46819">MWFFYAGYLTLSVSVITIIIQLAYMPLIMRKVENSRDSVLQSIRGFKVLEKDISSLMESASREKRAVVCAPAKRGAPGKPGKDGKPGNDGSPGIRGKDARDILAEQEEKCVICPAGEMGPMGPPGDRGLPGEKGSKGQAGTPATDGIDGDIGPEGDVGPPGFPGRPGAPGPSGRPAEGGIGKPGPKGADGPVGRAGAQGPRGKRNYIYGPPGPTGQPGPNGLDGVNGNVGDRGPKGPPGEKGADAKFCPCPMELQIISQQNKRTFAQTAAKATAAKPIAKPSPPPKPLLKERSSEDDDVLEIAHPVISAAIHLHESPTSMELGRPASPTTSLRAAPPAHADVGPPGERSQGLKGRAPGTIIGTRKLPEANIIKAPPSPSPTPMTTTPSTTTSTRKTTEQPKQQEEKVTVMSSVEKTSHTELHKGNKNIELFRLMFRLSSARALHPTKYL</sequence>
<dbReference type="GO" id="GO:0005581">
    <property type="term" value="C:collagen trimer"/>
    <property type="evidence" value="ECO:0007669"/>
    <property type="project" value="UniProtKB-KW"/>
</dbReference>
<feature type="compositionally biased region" description="Basic and acidic residues" evidence="2">
    <location>
        <begin position="395"/>
        <end position="407"/>
    </location>
</feature>
<feature type="region of interest" description="Disordered" evidence="2">
    <location>
        <begin position="70"/>
        <end position="97"/>
    </location>
</feature>
<protein>
    <submittedName>
        <fullName evidence="4">Collagen triple helix repeat protein</fullName>
    </submittedName>
</protein>
<keyword evidence="3" id="KW-0812">Transmembrane</keyword>
<proteinExistence type="predicted"/>
<feature type="compositionally biased region" description="Low complexity" evidence="2">
    <location>
        <begin position="382"/>
        <end position="394"/>
    </location>
</feature>
<dbReference type="EMBL" id="KZ345805">
    <property type="protein sequence ID" value="PIO71964.1"/>
    <property type="molecule type" value="Genomic_DNA"/>
</dbReference>
<feature type="region of interest" description="Disordered" evidence="2">
    <location>
        <begin position="272"/>
        <end position="295"/>
    </location>
</feature>
<dbReference type="AlphaFoldDB" id="A0A2G9UNW4"/>
<evidence type="ECO:0000256" key="3">
    <source>
        <dbReference type="SAM" id="Phobius"/>
    </source>
</evidence>
<dbReference type="Pfam" id="PF01391">
    <property type="entry name" value="Collagen"/>
    <property type="match status" value="1"/>
</dbReference>
<evidence type="ECO:0000313" key="4">
    <source>
        <dbReference type="EMBL" id="PIO71964.1"/>
    </source>
</evidence>
<keyword evidence="3" id="KW-0472">Membrane</keyword>
<feature type="compositionally biased region" description="Low complexity" evidence="2">
    <location>
        <begin position="217"/>
        <end position="231"/>
    </location>
</feature>
<feature type="region of interest" description="Disordered" evidence="2">
    <location>
        <begin position="314"/>
        <end position="413"/>
    </location>
</feature>
<dbReference type="InterPro" id="IPR008160">
    <property type="entry name" value="Collagen"/>
</dbReference>
<dbReference type="PANTHER" id="PTHR24637">
    <property type="entry name" value="COLLAGEN"/>
    <property type="match status" value="1"/>
</dbReference>
<evidence type="ECO:0000256" key="1">
    <source>
        <dbReference type="ARBA" id="ARBA00022737"/>
    </source>
</evidence>